<gene>
    <name evidence="2" type="ORF">O181_047160</name>
</gene>
<dbReference type="AlphaFoldDB" id="A0A9Q3HMX2"/>
<reference evidence="2" key="1">
    <citation type="submission" date="2021-03" db="EMBL/GenBank/DDBJ databases">
        <title>Draft genome sequence of rust myrtle Austropuccinia psidii MF-1, a brazilian biotype.</title>
        <authorList>
            <person name="Quecine M.C."/>
            <person name="Pachon D.M.R."/>
            <person name="Bonatelli M.L."/>
            <person name="Correr F.H."/>
            <person name="Franceschini L.M."/>
            <person name="Leite T.F."/>
            <person name="Margarido G.R.A."/>
            <person name="Almeida C.A."/>
            <person name="Ferrarezi J.A."/>
            <person name="Labate C.A."/>
        </authorList>
    </citation>
    <scope>NUCLEOTIDE SEQUENCE</scope>
    <source>
        <strain evidence="2">MF-1</strain>
    </source>
</reference>
<comment type="caution">
    <text evidence="2">The sequence shown here is derived from an EMBL/GenBank/DDBJ whole genome shotgun (WGS) entry which is preliminary data.</text>
</comment>
<name>A0A9Q3HMX2_9BASI</name>
<accession>A0A9Q3HMX2</accession>
<sequence length="97" mass="11025">MLNADTQVIPDAILNILHEAALKEEALLTNSIKELALNKENFPSKVVHYCSNGRHNPLVTTHGPEKCWKLNPKLKPERKRRDKEQKTNLTIAPSLFT</sequence>
<dbReference type="OrthoDB" id="2504565at2759"/>
<evidence type="ECO:0000256" key="1">
    <source>
        <dbReference type="SAM" id="MobiDB-lite"/>
    </source>
</evidence>
<evidence type="ECO:0000313" key="2">
    <source>
        <dbReference type="EMBL" id="MBW0507445.1"/>
    </source>
</evidence>
<protein>
    <submittedName>
        <fullName evidence="2">Uncharacterized protein</fullName>
    </submittedName>
</protein>
<dbReference type="EMBL" id="AVOT02019718">
    <property type="protein sequence ID" value="MBW0507445.1"/>
    <property type="molecule type" value="Genomic_DNA"/>
</dbReference>
<evidence type="ECO:0000313" key="3">
    <source>
        <dbReference type="Proteomes" id="UP000765509"/>
    </source>
</evidence>
<dbReference type="Proteomes" id="UP000765509">
    <property type="component" value="Unassembled WGS sequence"/>
</dbReference>
<keyword evidence="3" id="KW-1185">Reference proteome</keyword>
<feature type="compositionally biased region" description="Polar residues" evidence="1">
    <location>
        <begin position="87"/>
        <end position="97"/>
    </location>
</feature>
<feature type="region of interest" description="Disordered" evidence="1">
    <location>
        <begin position="74"/>
        <end position="97"/>
    </location>
</feature>
<organism evidence="2 3">
    <name type="scientific">Austropuccinia psidii MF-1</name>
    <dbReference type="NCBI Taxonomy" id="1389203"/>
    <lineage>
        <taxon>Eukaryota</taxon>
        <taxon>Fungi</taxon>
        <taxon>Dikarya</taxon>
        <taxon>Basidiomycota</taxon>
        <taxon>Pucciniomycotina</taxon>
        <taxon>Pucciniomycetes</taxon>
        <taxon>Pucciniales</taxon>
        <taxon>Sphaerophragmiaceae</taxon>
        <taxon>Austropuccinia</taxon>
    </lineage>
</organism>
<proteinExistence type="predicted"/>